<dbReference type="EMBL" id="FOXH01000015">
    <property type="protein sequence ID" value="SFQ33471.1"/>
    <property type="molecule type" value="Genomic_DNA"/>
</dbReference>
<keyword evidence="1" id="KW-0812">Transmembrane</keyword>
<evidence type="ECO:0000256" key="1">
    <source>
        <dbReference type="SAM" id="Phobius"/>
    </source>
</evidence>
<dbReference type="RefSeq" id="WP_092019060.1">
    <property type="nucleotide sequence ID" value="NZ_FOXH01000015.1"/>
</dbReference>
<gene>
    <name evidence="2" type="ORF">SAMN04515674_11581</name>
</gene>
<sequence length="87" mass="10124">MPKTIFAIINVLMALSYAFMGLFLIIFPESYFAQMVLPSTTWAYALGGLLVIYGCFRAWRVYQKLKGEDDDEDEQQEYRYYDGKKGL</sequence>
<reference evidence="2 3" key="1">
    <citation type="submission" date="2016-10" db="EMBL/GenBank/DDBJ databases">
        <authorList>
            <person name="de Groot N.N."/>
        </authorList>
    </citation>
    <scope>NUCLEOTIDE SEQUENCE [LARGE SCALE GENOMIC DNA]</scope>
    <source>
        <strain evidence="3">E92,LMG 26720,CCM 7988</strain>
    </source>
</reference>
<keyword evidence="1" id="KW-0472">Membrane</keyword>
<protein>
    <submittedName>
        <fullName evidence="2">Uncharacterized protein</fullName>
    </submittedName>
</protein>
<name>A0A1I5XND8_9BACT</name>
<evidence type="ECO:0000313" key="2">
    <source>
        <dbReference type="EMBL" id="SFQ33471.1"/>
    </source>
</evidence>
<evidence type="ECO:0000313" key="3">
    <source>
        <dbReference type="Proteomes" id="UP000199306"/>
    </source>
</evidence>
<dbReference type="AlphaFoldDB" id="A0A1I5XND8"/>
<feature type="transmembrane region" description="Helical" evidence="1">
    <location>
        <begin position="7"/>
        <end position="27"/>
    </location>
</feature>
<keyword evidence="1" id="KW-1133">Transmembrane helix</keyword>
<proteinExistence type="predicted"/>
<dbReference type="OrthoDB" id="965894at2"/>
<feature type="transmembrane region" description="Helical" evidence="1">
    <location>
        <begin position="39"/>
        <end position="56"/>
    </location>
</feature>
<organism evidence="2 3">
    <name type="scientific">Pseudarcicella hirudinis</name>
    <dbReference type="NCBI Taxonomy" id="1079859"/>
    <lineage>
        <taxon>Bacteria</taxon>
        <taxon>Pseudomonadati</taxon>
        <taxon>Bacteroidota</taxon>
        <taxon>Cytophagia</taxon>
        <taxon>Cytophagales</taxon>
        <taxon>Flectobacillaceae</taxon>
        <taxon>Pseudarcicella</taxon>
    </lineage>
</organism>
<accession>A0A1I5XND8</accession>
<keyword evidence="3" id="KW-1185">Reference proteome</keyword>
<dbReference type="Proteomes" id="UP000199306">
    <property type="component" value="Unassembled WGS sequence"/>
</dbReference>
<dbReference type="STRING" id="1079859.SAMN04515674_11581"/>